<protein>
    <submittedName>
        <fullName evidence="1">Uncharacterized protein</fullName>
    </submittedName>
</protein>
<evidence type="ECO:0000313" key="1">
    <source>
        <dbReference type="EMBL" id="JAH77462.1"/>
    </source>
</evidence>
<dbReference type="EMBL" id="GBXM01031115">
    <property type="protein sequence ID" value="JAH77462.1"/>
    <property type="molecule type" value="Transcribed_RNA"/>
</dbReference>
<organism evidence="1">
    <name type="scientific">Anguilla anguilla</name>
    <name type="common">European freshwater eel</name>
    <name type="synonym">Muraena anguilla</name>
    <dbReference type="NCBI Taxonomy" id="7936"/>
    <lineage>
        <taxon>Eukaryota</taxon>
        <taxon>Metazoa</taxon>
        <taxon>Chordata</taxon>
        <taxon>Craniata</taxon>
        <taxon>Vertebrata</taxon>
        <taxon>Euteleostomi</taxon>
        <taxon>Actinopterygii</taxon>
        <taxon>Neopterygii</taxon>
        <taxon>Teleostei</taxon>
        <taxon>Anguilliformes</taxon>
        <taxon>Anguillidae</taxon>
        <taxon>Anguilla</taxon>
    </lineage>
</organism>
<reference evidence="1" key="2">
    <citation type="journal article" date="2015" name="Fish Shellfish Immunol.">
        <title>Early steps in the European eel (Anguilla anguilla)-Vibrio vulnificus interaction in the gills: Role of the RtxA13 toxin.</title>
        <authorList>
            <person name="Callol A."/>
            <person name="Pajuelo D."/>
            <person name="Ebbesson L."/>
            <person name="Teles M."/>
            <person name="MacKenzie S."/>
            <person name="Amaro C."/>
        </authorList>
    </citation>
    <scope>NUCLEOTIDE SEQUENCE</scope>
</reference>
<name>A0A0E9VHB3_ANGAN</name>
<proteinExistence type="predicted"/>
<reference evidence="1" key="1">
    <citation type="submission" date="2014-11" db="EMBL/GenBank/DDBJ databases">
        <authorList>
            <person name="Amaro Gonzalez C."/>
        </authorList>
    </citation>
    <scope>NUCLEOTIDE SEQUENCE</scope>
</reference>
<dbReference type="AlphaFoldDB" id="A0A0E9VHB3"/>
<sequence>MVYLLLQSLPASPSLYQLGKLCFSSFYIIFNN</sequence>
<accession>A0A0E9VHB3</accession>